<feature type="signal peptide" evidence="6">
    <location>
        <begin position="1"/>
        <end position="20"/>
    </location>
</feature>
<dbReference type="PROSITE" id="PS00284">
    <property type="entry name" value="SERPIN"/>
    <property type="match status" value="1"/>
</dbReference>
<accession>A0ABM1BID3</accession>
<dbReference type="InterPro" id="IPR036186">
    <property type="entry name" value="Serpin_sf"/>
</dbReference>
<name>A0ABM1BID3_LIMPO</name>
<dbReference type="InterPro" id="IPR042185">
    <property type="entry name" value="Serpin_sf_2"/>
</dbReference>
<evidence type="ECO:0000313" key="9">
    <source>
        <dbReference type="RefSeq" id="XP_013782604.1"/>
    </source>
</evidence>
<evidence type="ECO:0000256" key="5">
    <source>
        <dbReference type="SAM" id="MobiDB-lite"/>
    </source>
</evidence>
<evidence type="ECO:0000259" key="7">
    <source>
        <dbReference type="SMART" id="SM00093"/>
    </source>
</evidence>
<dbReference type="SUPFAM" id="SSF56574">
    <property type="entry name" value="Serpins"/>
    <property type="match status" value="1"/>
</dbReference>
<dbReference type="Gene3D" id="2.30.39.10">
    <property type="entry name" value="Alpha-1-antitrypsin, domain 1"/>
    <property type="match status" value="1"/>
</dbReference>
<evidence type="ECO:0000256" key="4">
    <source>
        <dbReference type="RuleBase" id="RU000411"/>
    </source>
</evidence>
<feature type="domain" description="Serpin" evidence="7">
    <location>
        <begin position="44"/>
        <end position="427"/>
    </location>
</feature>
<keyword evidence="6" id="KW-0732">Signal</keyword>
<evidence type="ECO:0000256" key="3">
    <source>
        <dbReference type="ARBA" id="ARBA00022900"/>
    </source>
</evidence>
<dbReference type="Proteomes" id="UP000694941">
    <property type="component" value="Unplaced"/>
</dbReference>
<evidence type="ECO:0000313" key="8">
    <source>
        <dbReference type="Proteomes" id="UP000694941"/>
    </source>
</evidence>
<dbReference type="InterPro" id="IPR023795">
    <property type="entry name" value="Serpin_CS"/>
</dbReference>
<reference evidence="9" key="1">
    <citation type="submission" date="2025-08" db="UniProtKB">
        <authorList>
            <consortium name="RefSeq"/>
        </authorList>
    </citation>
    <scope>IDENTIFICATION</scope>
    <source>
        <tissue evidence="9">Muscle</tissue>
    </source>
</reference>
<dbReference type="Pfam" id="PF00079">
    <property type="entry name" value="Serpin"/>
    <property type="match status" value="1"/>
</dbReference>
<dbReference type="SMART" id="SM00093">
    <property type="entry name" value="SERPIN"/>
    <property type="match status" value="1"/>
</dbReference>
<sequence length="427" mass="48198">MRRLSARFIPLLTVVTLALGQENYGNKLTFGMKKVASATNQFGIDMFRTMTRSHNLTSMAFSPLSVSTALAAIMLGSRGETTMTLRHALYLWGMYPDAIHQAYRDLLSHIANNLRASVIPRTPGDRFRFSEESDNELLFYSSMYVQRDYAIKYPFQKDLLEYYNTTVHPLDFVMSREETKDHINAVVAKQTNGRIMNILPDMPPMTTNILFLNGLHFVGSLDMTSSDNVHFIRDYKTSGFRPQNSRYNSDDNPLVKNSKQTGPRYGEHAYLNARAVEIPFRGGLLSLVILLPKEPTSMSLLETRLSAQRLSDVILNMHPKSVNLKMPHIKTEENHRNMLAELGNMGLGSIFTPGYASLYGMSDFRWLHITDIIHKACVEIKGVDHSTTATTQSGGKEVVNIILDRPFMYFIMDNVSGLVIAMGKFSS</sequence>
<dbReference type="PANTHER" id="PTHR11461">
    <property type="entry name" value="SERINE PROTEASE INHIBITOR, SERPIN"/>
    <property type="match status" value="1"/>
</dbReference>
<organism evidence="8 9">
    <name type="scientific">Limulus polyphemus</name>
    <name type="common">Atlantic horseshoe crab</name>
    <dbReference type="NCBI Taxonomy" id="6850"/>
    <lineage>
        <taxon>Eukaryota</taxon>
        <taxon>Metazoa</taxon>
        <taxon>Ecdysozoa</taxon>
        <taxon>Arthropoda</taxon>
        <taxon>Chelicerata</taxon>
        <taxon>Merostomata</taxon>
        <taxon>Xiphosura</taxon>
        <taxon>Limulidae</taxon>
        <taxon>Limulus</taxon>
    </lineage>
</organism>
<keyword evidence="3" id="KW-0722">Serine protease inhibitor</keyword>
<feature type="chain" id="PRO_5047118379" evidence="6">
    <location>
        <begin position="21"/>
        <end position="427"/>
    </location>
</feature>
<dbReference type="RefSeq" id="XP_013782604.1">
    <property type="nucleotide sequence ID" value="XM_013927150.1"/>
</dbReference>
<evidence type="ECO:0000256" key="2">
    <source>
        <dbReference type="ARBA" id="ARBA00022690"/>
    </source>
</evidence>
<dbReference type="InterPro" id="IPR000215">
    <property type="entry name" value="Serpin_fam"/>
</dbReference>
<dbReference type="InterPro" id="IPR042178">
    <property type="entry name" value="Serpin_sf_1"/>
</dbReference>
<protein>
    <submittedName>
        <fullName evidence="9">Leukocyte elastase inhibitor-like</fullName>
    </submittedName>
</protein>
<keyword evidence="2" id="KW-0646">Protease inhibitor</keyword>
<gene>
    <name evidence="9" type="primary">LOC106466846</name>
</gene>
<comment type="similarity">
    <text evidence="1 4">Belongs to the serpin family.</text>
</comment>
<keyword evidence="8" id="KW-1185">Reference proteome</keyword>
<proteinExistence type="inferred from homology"/>
<evidence type="ECO:0000256" key="1">
    <source>
        <dbReference type="ARBA" id="ARBA00009500"/>
    </source>
</evidence>
<dbReference type="PANTHER" id="PTHR11461:SF211">
    <property type="entry name" value="GH10112P-RELATED"/>
    <property type="match status" value="1"/>
</dbReference>
<evidence type="ECO:0000256" key="6">
    <source>
        <dbReference type="SAM" id="SignalP"/>
    </source>
</evidence>
<feature type="region of interest" description="Disordered" evidence="5">
    <location>
        <begin position="242"/>
        <end position="261"/>
    </location>
</feature>
<dbReference type="Gene3D" id="3.30.497.10">
    <property type="entry name" value="Antithrombin, subunit I, domain 2"/>
    <property type="match status" value="1"/>
</dbReference>
<dbReference type="GeneID" id="106466846"/>
<dbReference type="InterPro" id="IPR023796">
    <property type="entry name" value="Serpin_dom"/>
</dbReference>
<dbReference type="CDD" id="cd00172">
    <property type="entry name" value="serpin"/>
    <property type="match status" value="1"/>
</dbReference>